<reference evidence="3 4" key="1">
    <citation type="journal article" date="2019" name="Sci. Rep.">
        <title>Nanopore sequencing improves the draft genome of the human pathogenic amoeba Naegleria fowleri.</title>
        <authorList>
            <person name="Liechti N."/>
            <person name="Schurch N."/>
            <person name="Bruggmann R."/>
            <person name="Wittwer M."/>
        </authorList>
    </citation>
    <scope>NUCLEOTIDE SEQUENCE [LARGE SCALE GENOMIC DNA]</scope>
    <source>
        <strain evidence="3 4">ATCC 30894</strain>
    </source>
</reference>
<dbReference type="GeneID" id="68119137"/>
<feature type="compositionally biased region" description="Polar residues" evidence="2">
    <location>
        <begin position="197"/>
        <end position="206"/>
    </location>
</feature>
<dbReference type="Pfam" id="PF00022">
    <property type="entry name" value="Actin"/>
    <property type="match status" value="1"/>
</dbReference>
<dbReference type="PRINTS" id="PR00190">
    <property type="entry name" value="ACTIN"/>
</dbReference>
<dbReference type="InterPro" id="IPR004001">
    <property type="entry name" value="Actin_CS"/>
</dbReference>
<dbReference type="InterPro" id="IPR004000">
    <property type="entry name" value="Actin"/>
</dbReference>
<dbReference type="SUPFAM" id="SSF53067">
    <property type="entry name" value="Actin-like ATPase domain"/>
    <property type="match status" value="2"/>
</dbReference>
<comment type="similarity">
    <text evidence="1">Belongs to the actin family.</text>
</comment>
<feature type="region of interest" description="Disordered" evidence="2">
    <location>
        <begin position="181"/>
        <end position="206"/>
    </location>
</feature>
<dbReference type="FunFam" id="3.30.420.40:FF:000058">
    <property type="entry name" value="Putative actin-related protein 5"/>
    <property type="match status" value="1"/>
</dbReference>
<comment type="caution">
    <text evidence="3">The sequence shown here is derived from an EMBL/GenBank/DDBJ whole genome shotgun (WGS) entry which is preliminary data.</text>
</comment>
<dbReference type="AlphaFoldDB" id="A0A6A5C4N5"/>
<dbReference type="Proteomes" id="UP000444721">
    <property type="component" value="Unassembled WGS sequence"/>
</dbReference>
<evidence type="ECO:0000256" key="2">
    <source>
        <dbReference type="SAM" id="MobiDB-lite"/>
    </source>
</evidence>
<name>A0A6A5C4N5_NAEFO</name>
<dbReference type="VEuPathDB" id="AmoebaDB:NfTy_022720"/>
<dbReference type="Gene3D" id="3.30.420.40">
    <property type="match status" value="2"/>
</dbReference>
<keyword evidence="4" id="KW-1185">Reference proteome</keyword>
<proteinExistence type="inferred from homology"/>
<evidence type="ECO:0000313" key="3">
    <source>
        <dbReference type="EMBL" id="KAF0982061.1"/>
    </source>
</evidence>
<dbReference type="OrthoDB" id="7340501at2759"/>
<evidence type="ECO:0000313" key="4">
    <source>
        <dbReference type="Proteomes" id="UP000444721"/>
    </source>
</evidence>
<dbReference type="VEuPathDB" id="AmoebaDB:NF0068320"/>
<dbReference type="Gene3D" id="3.90.640.10">
    <property type="entry name" value="Actin, Chain A, domain 4"/>
    <property type="match status" value="1"/>
</dbReference>
<organism evidence="3 4">
    <name type="scientific">Naegleria fowleri</name>
    <name type="common">Brain eating amoeba</name>
    <dbReference type="NCBI Taxonomy" id="5763"/>
    <lineage>
        <taxon>Eukaryota</taxon>
        <taxon>Discoba</taxon>
        <taxon>Heterolobosea</taxon>
        <taxon>Tetramitia</taxon>
        <taxon>Eutetramitia</taxon>
        <taxon>Vahlkampfiidae</taxon>
        <taxon>Naegleria</taxon>
    </lineage>
</organism>
<dbReference type="RefSeq" id="XP_044566774.1">
    <property type="nucleotide sequence ID" value="XM_044702385.1"/>
</dbReference>
<evidence type="ECO:0008006" key="5">
    <source>
        <dbReference type="Google" id="ProtNLM"/>
    </source>
</evidence>
<dbReference type="PANTHER" id="PTHR11937">
    <property type="entry name" value="ACTIN"/>
    <property type="match status" value="1"/>
</dbReference>
<gene>
    <name evidence="3" type="ORF">FDP41_011922</name>
</gene>
<sequence length="428" mass="48557">MSKSVVVDNGSYEMRFGLSGDETPLETFYTMDKEFLHNGQVPMKRGLINDFDAMDKVWRYGFNALQKPEHDLDSSPLEMSVIMSEHPLAPKLHTEKITQHIFEQYEVPAFYIANQGLLALYSCGKITGIVCDVGYEQTRFTPIYEGLAFTHAADFVNIGGKHVNDYLKQLIFKQLESQKSSEKPLDGMDTSDDSSHSKPTTKNTLNTDFLSMNEQELNNTFNDEVIEQMKRKVVFTTNYEYSKQLKMSQELKQKTEESMQSGSADAGDQTGDKKKQAKTKSATLNYYKDYTLPDGKKIWIGQIERFLPTEVFFNPSAHNKELEIPGIQTILFECASQCEFDTKKEMLSNVIVCGSTASINGFPKRVTIEVQELATTSTIVSLIESKDPVNAVWYGASVLSSLSSFNQMWIKKGDYNEYGPQIIHRRTY</sequence>
<dbReference type="InterPro" id="IPR043129">
    <property type="entry name" value="ATPase_NBD"/>
</dbReference>
<accession>A0A6A5C4N5</accession>
<dbReference type="OMA" id="HSERITQ"/>
<dbReference type="SMART" id="SM00268">
    <property type="entry name" value="ACTIN"/>
    <property type="match status" value="1"/>
</dbReference>
<protein>
    <recommendedName>
        <fullName evidence="5">Actin</fullName>
    </recommendedName>
</protein>
<dbReference type="EMBL" id="VFQX01000012">
    <property type="protein sequence ID" value="KAF0982061.1"/>
    <property type="molecule type" value="Genomic_DNA"/>
</dbReference>
<dbReference type="PROSITE" id="PS00432">
    <property type="entry name" value="ACTINS_2"/>
    <property type="match status" value="1"/>
</dbReference>
<feature type="region of interest" description="Disordered" evidence="2">
    <location>
        <begin position="250"/>
        <end position="278"/>
    </location>
</feature>
<dbReference type="VEuPathDB" id="AmoebaDB:FDP41_011922"/>
<evidence type="ECO:0000256" key="1">
    <source>
        <dbReference type="RuleBase" id="RU000487"/>
    </source>
</evidence>